<dbReference type="NCBIfam" id="TIGR00744">
    <property type="entry name" value="ROK_glcA_fam"/>
    <property type="match status" value="1"/>
</dbReference>
<dbReference type="eggNOG" id="COG1940">
    <property type="taxonomic scope" value="Bacteria"/>
</dbReference>
<comment type="similarity">
    <text evidence="1">Belongs to the ROK (NagC/XylR) family.</text>
</comment>
<dbReference type="RefSeq" id="WP_008826102.1">
    <property type="nucleotide sequence ID" value="NZ_AFNU02000001.1"/>
</dbReference>
<comment type="caution">
    <text evidence="9">The sequence shown here is derived from an EMBL/GenBank/DDBJ whole genome shotgun (WGS) entry which is preliminary data.</text>
</comment>
<dbReference type="AlphaFoldDB" id="U2EGP7"/>
<dbReference type="Proteomes" id="UP000005707">
    <property type="component" value="Unassembled WGS sequence"/>
</dbReference>
<evidence type="ECO:0000313" key="9">
    <source>
        <dbReference type="EMBL" id="ERJ13791.1"/>
    </source>
</evidence>
<gene>
    <name evidence="9" type="ORF">HLPCO_000457</name>
</gene>
<proteinExistence type="inferred from homology"/>
<dbReference type="FunCoup" id="U2EGP7">
    <property type="interactions" value="255"/>
</dbReference>
<dbReference type="PROSITE" id="PS01125">
    <property type="entry name" value="ROK"/>
    <property type="match status" value="1"/>
</dbReference>
<keyword evidence="5" id="KW-0547">Nucleotide-binding</keyword>
<organism evidence="9 10">
    <name type="scientific">Haloplasma contractile SSD-17B</name>
    <dbReference type="NCBI Taxonomy" id="1033810"/>
    <lineage>
        <taxon>Bacteria</taxon>
        <taxon>Bacillati</taxon>
        <taxon>Mycoplasmatota</taxon>
        <taxon>Mollicutes</taxon>
        <taxon>Haloplasmatales</taxon>
        <taxon>Haloplasmataceae</taxon>
        <taxon>Haloplasma</taxon>
    </lineage>
</organism>
<reference evidence="9 10" key="1">
    <citation type="journal article" date="2011" name="J. Bacteriol.">
        <title>Genome sequence of Haloplasma contractile, an unusual contractile bacterium from a deep-sea anoxic brine lake.</title>
        <authorList>
            <person name="Antunes A."/>
            <person name="Alam I."/>
            <person name="El Dorry H."/>
            <person name="Siam R."/>
            <person name="Robertson A."/>
            <person name="Bajic V.B."/>
            <person name="Stingl U."/>
        </authorList>
    </citation>
    <scope>NUCLEOTIDE SEQUENCE [LARGE SCALE GENOMIC DNA]</scope>
    <source>
        <strain evidence="9 10">SSD-17B</strain>
    </source>
</reference>
<dbReference type="InParanoid" id="U2EGP7"/>
<dbReference type="Pfam" id="PF00480">
    <property type="entry name" value="ROK"/>
    <property type="match status" value="1"/>
</dbReference>
<dbReference type="InterPro" id="IPR004654">
    <property type="entry name" value="ROK_glcA"/>
</dbReference>
<dbReference type="GO" id="GO:0006096">
    <property type="term" value="P:glycolytic process"/>
    <property type="evidence" value="ECO:0007669"/>
    <property type="project" value="InterPro"/>
</dbReference>
<dbReference type="EMBL" id="AFNU02000001">
    <property type="protein sequence ID" value="ERJ13791.1"/>
    <property type="molecule type" value="Genomic_DNA"/>
</dbReference>
<dbReference type="EC" id="2.7.1.2" evidence="2"/>
<accession>U2EGP7</accession>
<dbReference type="InterPro" id="IPR049874">
    <property type="entry name" value="ROK_cs"/>
</dbReference>
<evidence type="ECO:0000256" key="1">
    <source>
        <dbReference type="ARBA" id="ARBA00006479"/>
    </source>
</evidence>
<keyword evidence="7" id="KW-0067">ATP-binding</keyword>
<dbReference type="GO" id="GO:0005524">
    <property type="term" value="F:ATP binding"/>
    <property type="evidence" value="ECO:0007669"/>
    <property type="project" value="UniProtKB-KW"/>
</dbReference>
<dbReference type="InterPro" id="IPR000600">
    <property type="entry name" value="ROK"/>
</dbReference>
<sequence length="314" mass="32613">MKKYLYGVDLGGTSVKLGLFDVEGTVIEKFSIKTDTSNGGNTILKDIAGAILTNMNTHNINKDEVNGIGIGVPGPVSDGIVNRCVNLGWGVVNVKADLEALTNIPVSVSNDANIAGLGELWQGGGAGFRNLVFFTLGTGVGGAVVVDNQIINGVNGAGGELGHAPIPDADEGFMCNCGNSGCLETVASATGIVRVTNKLLADLDDASTLRDRPHLSAKQVFDAAKEGDKIALEAVEYFGKNLGYICSVIAVTNNPEVFVFGGGVSNAGTIITDVVQKYFKKYAFFAVSEVTKFKLATLGNDAGIFGAAFLAKKL</sequence>
<dbReference type="InterPro" id="IPR043129">
    <property type="entry name" value="ATPase_NBD"/>
</dbReference>
<evidence type="ECO:0000256" key="2">
    <source>
        <dbReference type="ARBA" id="ARBA00012323"/>
    </source>
</evidence>
<dbReference type="GO" id="GO:0004340">
    <property type="term" value="F:glucokinase activity"/>
    <property type="evidence" value="ECO:0007669"/>
    <property type="project" value="UniProtKB-EC"/>
</dbReference>
<keyword evidence="4 9" id="KW-0808">Transferase</keyword>
<keyword evidence="10" id="KW-1185">Reference proteome</keyword>
<dbReference type="PANTHER" id="PTHR18964">
    <property type="entry name" value="ROK (REPRESSOR, ORF, KINASE) FAMILY"/>
    <property type="match status" value="1"/>
</dbReference>
<dbReference type="PANTHER" id="PTHR18964:SF149">
    <property type="entry name" value="BIFUNCTIONAL UDP-N-ACETYLGLUCOSAMINE 2-EPIMERASE_N-ACETYLMANNOSAMINE KINASE"/>
    <property type="match status" value="1"/>
</dbReference>
<evidence type="ECO:0000256" key="6">
    <source>
        <dbReference type="ARBA" id="ARBA00022777"/>
    </source>
</evidence>
<reference evidence="9 10" key="2">
    <citation type="journal article" date="2013" name="PLoS ONE">
        <title>INDIGO - INtegrated Data Warehouse of MIcrobial GenOmes with Examples from the Red Sea Extremophiles.</title>
        <authorList>
            <person name="Alam I."/>
            <person name="Antunes A."/>
            <person name="Kamau A.A."/>
            <person name="Ba Alawi W."/>
            <person name="Kalkatawi M."/>
            <person name="Stingl U."/>
            <person name="Bajic V.B."/>
        </authorList>
    </citation>
    <scope>NUCLEOTIDE SEQUENCE [LARGE SCALE GENOMIC DNA]</scope>
    <source>
        <strain evidence="9 10">SSD-17B</strain>
    </source>
</reference>
<evidence type="ECO:0000256" key="8">
    <source>
        <dbReference type="ARBA" id="ARBA00032386"/>
    </source>
</evidence>
<dbReference type="OrthoDB" id="9810372at2"/>
<evidence type="ECO:0000256" key="3">
    <source>
        <dbReference type="ARBA" id="ARBA00014701"/>
    </source>
</evidence>
<dbReference type="SUPFAM" id="SSF53067">
    <property type="entry name" value="Actin-like ATPase domain"/>
    <property type="match status" value="1"/>
</dbReference>
<protein>
    <recommendedName>
        <fullName evidence="3">Glucokinase</fullName>
        <ecNumber evidence="2">2.7.1.2</ecNumber>
    </recommendedName>
    <alternativeName>
        <fullName evidence="8">Glucose kinase</fullName>
    </alternativeName>
</protein>
<evidence type="ECO:0000256" key="7">
    <source>
        <dbReference type="ARBA" id="ARBA00022840"/>
    </source>
</evidence>
<evidence type="ECO:0000256" key="5">
    <source>
        <dbReference type="ARBA" id="ARBA00022741"/>
    </source>
</evidence>
<name>U2EGP7_9MOLU</name>
<dbReference type="Gene3D" id="3.30.420.40">
    <property type="match status" value="2"/>
</dbReference>
<keyword evidence="6" id="KW-0418">Kinase</keyword>
<evidence type="ECO:0000313" key="10">
    <source>
        <dbReference type="Proteomes" id="UP000005707"/>
    </source>
</evidence>
<dbReference type="GO" id="GO:0005737">
    <property type="term" value="C:cytoplasm"/>
    <property type="evidence" value="ECO:0007669"/>
    <property type="project" value="InterPro"/>
</dbReference>
<evidence type="ECO:0000256" key="4">
    <source>
        <dbReference type="ARBA" id="ARBA00022679"/>
    </source>
</evidence>
<dbReference type="STRING" id="1033810.HLPCO_000457"/>